<organism evidence="1 2">
    <name type="scientific">Imshaugia aleurites</name>
    <dbReference type="NCBI Taxonomy" id="172621"/>
    <lineage>
        <taxon>Eukaryota</taxon>
        <taxon>Fungi</taxon>
        <taxon>Dikarya</taxon>
        <taxon>Ascomycota</taxon>
        <taxon>Pezizomycotina</taxon>
        <taxon>Lecanoromycetes</taxon>
        <taxon>OSLEUM clade</taxon>
        <taxon>Lecanoromycetidae</taxon>
        <taxon>Lecanorales</taxon>
        <taxon>Lecanorineae</taxon>
        <taxon>Parmeliaceae</taxon>
        <taxon>Imshaugia</taxon>
    </lineage>
</organism>
<accession>A0A8H3G626</accession>
<comment type="caution">
    <text evidence="1">The sequence shown here is derived from an EMBL/GenBank/DDBJ whole genome shotgun (WGS) entry which is preliminary data.</text>
</comment>
<protein>
    <submittedName>
        <fullName evidence="1">Uncharacterized protein</fullName>
    </submittedName>
</protein>
<evidence type="ECO:0000313" key="2">
    <source>
        <dbReference type="Proteomes" id="UP000664534"/>
    </source>
</evidence>
<name>A0A8H3G626_9LECA</name>
<sequence>MKITMHRDGPTIVTGPDAAVTIALPSELQSKIYHYAQNDTCAAKRKNKRFCDVGSLGADIISRTGSGDVFNELIMLPTGAQMPALVASVAVGFAQVVAAGQQIAELAASNSLLQAVAEICLWIAYEKLNNAFSATQPLVIPRSDIATSNVATASTPYCPDITAGPNCNDCGGNDGKSLCVGNNNGYTSCFCYDPPKLKYSLDAADWAALPAAFDAMTIPSTTIITSSITPTISTTTALAQPTPVLTCQNYNTYFNPSFCGWRDIQPDIVDSAVGQFWVQFSTPPIMTSTSNNITQFWQGKGDNYIFNIGWIQDCAGPAQYAPNPLAWNKSVSYIDLLKDTFYDCESRPNPHDDDMQSGRFVADDAACSNRPRQQWT</sequence>
<dbReference type="AlphaFoldDB" id="A0A8H3G626"/>
<dbReference type="EMBL" id="CAJPDT010000084">
    <property type="protein sequence ID" value="CAF9935459.1"/>
    <property type="molecule type" value="Genomic_DNA"/>
</dbReference>
<evidence type="ECO:0000313" key="1">
    <source>
        <dbReference type="EMBL" id="CAF9935459.1"/>
    </source>
</evidence>
<proteinExistence type="predicted"/>
<gene>
    <name evidence="1" type="ORF">IMSHALPRED_010234</name>
</gene>
<dbReference type="Proteomes" id="UP000664534">
    <property type="component" value="Unassembled WGS sequence"/>
</dbReference>
<keyword evidence="2" id="KW-1185">Reference proteome</keyword>
<reference evidence="1" key="1">
    <citation type="submission" date="2021-03" db="EMBL/GenBank/DDBJ databases">
        <authorList>
            <person name="Tagirdzhanova G."/>
        </authorList>
    </citation>
    <scope>NUCLEOTIDE SEQUENCE</scope>
</reference>